<dbReference type="AlphaFoldDB" id="A0A078M0V6"/>
<dbReference type="HOGENOM" id="CLU_1254677_0_0_9"/>
<protein>
    <submittedName>
        <fullName evidence="1">Uncharacterized protein</fullName>
    </submittedName>
</protein>
<accession>A0A078M0V6</accession>
<sequence length="220" mass="25150">MTTTLAHSVMTEITQGDYGLVVSNEQDNDAFAQRFLPAFTTTGEFETIFCSSYVAITMRDIWLIFYYGRDNVIFNQKNTMIHSVRYALLQAVAKDSAIENLESSCKGDADQAFIYTTITTHYLLHWLNEYVLQVNHLDEDYHLVKSIKMQKYHEVYEELSTAITPLPRHWVVAQANVVKAIHQSLAQEEKLFSDVMQDVAMRCLGLQPTASIADVIKVLR</sequence>
<dbReference type="EMBL" id="LN483073">
    <property type="protein sequence ID" value="CDZ99909.1"/>
    <property type="molecule type" value="Genomic_DNA"/>
</dbReference>
<gene>
    <name evidence="1" type="ORF">BN1050_00357</name>
</gene>
<evidence type="ECO:0000313" key="1">
    <source>
        <dbReference type="EMBL" id="CDZ99909.1"/>
    </source>
</evidence>
<organism evidence="1">
    <name type="scientific">Metalysinibacillus saudimassiliensis</name>
    <dbReference type="NCBI Taxonomy" id="1461583"/>
    <lineage>
        <taxon>Bacteria</taxon>
        <taxon>Bacillati</taxon>
        <taxon>Bacillota</taxon>
        <taxon>Bacilli</taxon>
        <taxon>Bacillales</taxon>
        <taxon>Caryophanaceae</taxon>
        <taxon>Metalysinibacillus</taxon>
    </lineage>
</organism>
<reference evidence="1" key="1">
    <citation type="submission" date="2014-07" db="EMBL/GenBank/DDBJ databases">
        <authorList>
            <person name="Urmite Genomes Urmite Genomes"/>
        </authorList>
    </citation>
    <scope>NUCLEOTIDE SEQUENCE</scope>
    <source>
        <strain evidence="1">13S34_air</strain>
    </source>
</reference>
<name>A0A078M0V6_9BACL</name>
<dbReference type="PATRIC" id="fig|1461583.4.peg.330"/>
<proteinExistence type="predicted"/>